<dbReference type="SMART" id="SM00267">
    <property type="entry name" value="GGDEF"/>
    <property type="match status" value="1"/>
</dbReference>
<dbReference type="Proteomes" id="UP000264310">
    <property type="component" value="Unassembled WGS sequence"/>
</dbReference>
<sequence>MAQTADDAKGAAGYDEPEWHQSGKEQSALDVPPMPRRDRVFSAGGLRITQGNLRTKVSIKQIFRFPCFPTSTRSSFRSAIVPCTTEMAVMQRAMTAWLDRQIQMDLHRDFNLARFALSVTAKALVLACTINALAHCALEAAGLLPYPLGEALVVGFVTTAKITVAVTLFLTLTIGQAIRKLAIQRNAFEHLSSTDALSGVRNRRAFFEEFEGATQDGALILIDIDRFKAINDTYGHPAGDAVIEGVGHTLTAVFAGLPAIIGRVGGEEFAVFLPAIAGSRADHAEAARAAVAAMVVAGVEGPVTVSLGVAACRPARPAIETYAAADRALYLAKAGGRNRTAREADLSALARLQEPRAAGDPPGDGLRLSPVSA</sequence>
<dbReference type="GO" id="GO:0043709">
    <property type="term" value="P:cell adhesion involved in single-species biofilm formation"/>
    <property type="evidence" value="ECO:0007669"/>
    <property type="project" value="TreeGrafter"/>
</dbReference>
<evidence type="ECO:0000256" key="1">
    <source>
        <dbReference type="ARBA" id="ARBA00012528"/>
    </source>
</evidence>
<evidence type="ECO:0000256" key="3">
    <source>
        <dbReference type="SAM" id="MobiDB-lite"/>
    </source>
</evidence>
<name>A0A371X4H2_9HYPH</name>
<gene>
    <name evidence="6" type="ORF">DYI37_07180</name>
</gene>
<dbReference type="CDD" id="cd01949">
    <property type="entry name" value="GGDEF"/>
    <property type="match status" value="1"/>
</dbReference>
<keyword evidence="4" id="KW-0812">Transmembrane</keyword>
<comment type="caution">
    <text evidence="6">The sequence shown here is derived from an EMBL/GenBank/DDBJ whole genome shotgun (WGS) entry which is preliminary data.</text>
</comment>
<keyword evidence="4" id="KW-1133">Transmembrane helix</keyword>
<evidence type="ECO:0000313" key="6">
    <source>
        <dbReference type="EMBL" id="RFC64136.1"/>
    </source>
</evidence>
<dbReference type="EMBL" id="QURL01000003">
    <property type="protein sequence ID" value="RFC64136.1"/>
    <property type="molecule type" value="Genomic_DNA"/>
</dbReference>
<evidence type="ECO:0000256" key="4">
    <source>
        <dbReference type="SAM" id="Phobius"/>
    </source>
</evidence>
<feature type="region of interest" description="Disordered" evidence="3">
    <location>
        <begin position="352"/>
        <end position="373"/>
    </location>
</feature>
<feature type="domain" description="GGDEF" evidence="5">
    <location>
        <begin position="215"/>
        <end position="345"/>
    </location>
</feature>
<dbReference type="GO" id="GO:0005886">
    <property type="term" value="C:plasma membrane"/>
    <property type="evidence" value="ECO:0007669"/>
    <property type="project" value="TreeGrafter"/>
</dbReference>
<dbReference type="InterPro" id="IPR000160">
    <property type="entry name" value="GGDEF_dom"/>
</dbReference>
<dbReference type="InterPro" id="IPR050469">
    <property type="entry name" value="Diguanylate_Cyclase"/>
</dbReference>
<proteinExistence type="predicted"/>
<dbReference type="Gene3D" id="3.30.70.270">
    <property type="match status" value="1"/>
</dbReference>
<dbReference type="NCBIfam" id="TIGR00254">
    <property type="entry name" value="GGDEF"/>
    <property type="match status" value="1"/>
</dbReference>
<feature type="region of interest" description="Disordered" evidence="3">
    <location>
        <begin position="1"/>
        <end position="35"/>
    </location>
</feature>
<evidence type="ECO:0000313" key="7">
    <source>
        <dbReference type="Proteomes" id="UP000264310"/>
    </source>
</evidence>
<dbReference type="PANTHER" id="PTHR45138:SF9">
    <property type="entry name" value="DIGUANYLATE CYCLASE DGCM-RELATED"/>
    <property type="match status" value="1"/>
</dbReference>
<accession>A0A371X4H2</accession>
<reference evidence="6 7" key="1">
    <citation type="submission" date="2018-08" db="EMBL/GenBank/DDBJ databases">
        <title>Fulvimarina sp. 85, whole genome shotgun sequence.</title>
        <authorList>
            <person name="Tuo L."/>
        </authorList>
    </citation>
    <scope>NUCLEOTIDE SEQUENCE [LARGE SCALE GENOMIC DNA]</scope>
    <source>
        <strain evidence="6 7">85</strain>
    </source>
</reference>
<keyword evidence="7" id="KW-1185">Reference proteome</keyword>
<dbReference type="Pfam" id="PF00990">
    <property type="entry name" value="GGDEF"/>
    <property type="match status" value="1"/>
</dbReference>
<dbReference type="EC" id="2.7.7.65" evidence="1"/>
<comment type="catalytic activity">
    <reaction evidence="2">
        <text>2 GTP = 3',3'-c-di-GMP + 2 diphosphate</text>
        <dbReference type="Rhea" id="RHEA:24898"/>
        <dbReference type="ChEBI" id="CHEBI:33019"/>
        <dbReference type="ChEBI" id="CHEBI:37565"/>
        <dbReference type="ChEBI" id="CHEBI:58805"/>
        <dbReference type="EC" id="2.7.7.65"/>
    </reaction>
</comment>
<evidence type="ECO:0000259" key="5">
    <source>
        <dbReference type="PROSITE" id="PS50887"/>
    </source>
</evidence>
<keyword evidence="4" id="KW-0472">Membrane</keyword>
<dbReference type="InterPro" id="IPR043128">
    <property type="entry name" value="Rev_trsase/Diguanyl_cyclase"/>
</dbReference>
<feature type="transmembrane region" description="Helical" evidence="4">
    <location>
        <begin position="112"/>
        <end position="133"/>
    </location>
</feature>
<dbReference type="PROSITE" id="PS50887">
    <property type="entry name" value="GGDEF"/>
    <property type="match status" value="1"/>
</dbReference>
<protein>
    <recommendedName>
        <fullName evidence="1">diguanylate cyclase</fullName>
        <ecNumber evidence="1">2.7.7.65</ecNumber>
    </recommendedName>
</protein>
<dbReference type="InterPro" id="IPR029787">
    <property type="entry name" value="Nucleotide_cyclase"/>
</dbReference>
<evidence type="ECO:0000256" key="2">
    <source>
        <dbReference type="ARBA" id="ARBA00034247"/>
    </source>
</evidence>
<dbReference type="SUPFAM" id="SSF55073">
    <property type="entry name" value="Nucleotide cyclase"/>
    <property type="match status" value="1"/>
</dbReference>
<feature type="transmembrane region" description="Helical" evidence="4">
    <location>
        <begin position="153"/>
        <end position="175"/>
    </location>
</feature>
<dbReference type="AlphaFoldDB" id="A0A371X4H2"/>
<dbReference type="PANTHER" id="PTHR45138">
    <property type="entry name" value="REGULATORY COMPONENTS OF SENSORY TRANSDUCTION SYSTEM"/>
    <property type="match status" value="1"/>
</dbReference>
<dbReference type="GO" id="GO:0052621">
    <property type="term" value="F:diguanylate cyclase activity"/>
    <property type="evidence" value="ECO:0007669"/>
    <property type="project" value="UniProtKB-EC"/>
</dbReference>
<organism evidence="6 7">
    <name type="scientific">Fulvimarina endophytica</name>
    <dbReference type="NCBI Taxonomy" id="2293836"/>
    <lineage>
        <taxon>Bacteria</taxon>
        <taxon>Pseudomonadati</taxon>
        <taxon>Pseudomonadota</taxon>
        <taxon>Alphaproteobacteria</taxon>
        <taxon>Hyphomicrobiales</taxon>
        <taxon>Aurantimonadaceae</taxon>
        <taxon>Fulvimarina</taxon>
    </lineage>
</organism>
<dbReference type="GO" id="GO:1902201">
    <property type="term" value="P:negative regulation of bacterial-type flagellum-dependent cell motility"/>
    <property type="evidence" value="ECO:0007669"/>
    <property type="project" value="TreeGrafter"/>
</dbReference>